<dbReference type="InterPro" id="IPR010998">
    <property type="entry name" value="Integrase_recombinase_N"/>
</dbReference>
<dbReference type="GO" id="GO:0003677">
    <property type="term" value="F:DNA binding"/>
    <property type="evidence" value="ECO:0007669"/>
    <property type="project" value="UniProtKB-UniRule"/>
</dbReference>
<dbReference type="RefSeq" id="WP_005027338.1">
    <property type="nucleotide sequence ID" value="NZ_KE150240.1"/>
</dbReference>
<dbReference type="HOGENOM" id="CLU_027562_0_0_7"/>
<dbReference type="OrthoDB" id="9775880at2"/>
<dbReference type="AlphaFoldDB" id="E5Y6G5"/>
<sequence>MLTDTKIKQAKVTDKPYKIYDSEGLYIEVAPTGSKRWRWRYRWNGKEKLLSFGIYPEVPLKLARDRRAAAKELLVSGVDPSQARKEEKVESRAAENSFAAMAEEWYSLYSVPWSEHYKGLVRRRIDEYLIPRLGKRSLSEITPIEIMGILTSLEKRGVIETANRVLGICSQIFRRAVATGKAKSDPCRDLRGALAPAQEKHHAALTTKDGARAVMRALDAYQGSFVVCAAVRFTALTFVRQVELRFATWDEIDWEERMWLIPAERMKMRREHMVPLSRQAIAVLEEMRRVNGTQPYIFTGQGRRRRPISENTVRCALQSMGFAGEMTAHGFRSMASTLLNEMGWRSDVIERQLAHVDKNKVRSAYNRAEYITERRQMMQAWADFLDSL</sequence>
<evidence type="ECO:0000313" key="8">
    <source>
        <dbReference type="EMBL" id="EFV44437.1"/>
    </source>
</evidence>
<reference evidence="8 9" key="1">
    <citation type="submission" date="2010-10" db="EMBL/GenBank/DDBJ databases">
        <authorList>
            <consortium name="The Broad Institute Genome Sequencing Platform"/>
            <person name="Ward D."/>
            <person name="Earl A."/>
            <person name="Feldgarden M."/>
            <person name="Young S.K."/>
            <person name="Gargeya S."/>
            <person name="Zeng Q."/>
            <person name="Alvarado L."/>
            <person name="Berlin A."/>
            <person name="Bochicchio J."/>
            <person name="Chapman S.B."/>
            <person name="Chen Z."/>
            <person name="Freedman E."/>
            <person name="Gellesch M."/>
            <person name="Goldberg J."/>
            <person name="Griggs A."/>
            <person name="Gujja S."/>
            <person name="Heilman E."/>
            <person name="Heiman D."/>
            <person name="Howarth C."/>
            <person name="Mehta T."/>
            <person name="Neiman D."/>
            <person name="Pearson M."/>
            <person name="Roberts A."/>
            <person name="Saif S."/>
            <person name="Shea T."/>
            <person name="Shenoy N."/>
            <person name="Sisk P."/>
            <person name="Stolte C."/>
            <person name="Sykes S."/>
            <person name="White J."/>
            <person name="Yandava C."/>
            <person name="Allen-Vercoe E."/>
            <person name="Sibley C."/>
            <person name="Ambrose C.E."/>
            <person name="Strauss J."/>
            <person name="Daigneault M."/>
            <person name="Haas B."/>
            <person name="Nusbaum C."/>
            <person name="Birren B."/>
        </authorList>
    </citation>
    <scope>NUCLEOTIDE SEQUENCE [LARGE SCALE GENOMIC DNA]</scope>
    <source>
        <strain evidence="8 9">3_1_6</strain>
    </source>
</reference>
<dbReference type="eggNOG" id="COG0582">
    <property type="taxonomic scope" value="Bacteria"/>
</dbReference>
<keyword evidence="2" id="KW-0229">DNA integration</keyword>
<dbReference type="InterPro" id="IPR025166">
    <property type="entry name" value="Integrase_DNA_bind_dom"/>
</dbReference>
<dbReference type="EMBL" id="ADCP02000003">
    <property type="protein sequence ID" value="EFV44437.1"/>
    <property type="molecule type" value="Genomic_DNA"/>
</dbReference>
<reference evidence="8 9" key="2">
    <citation type="submission" date="2013-04" db="EMBL/GenBank/DDBJ databases">
        <title>The Genome Sequence of Bilophila wadsworthia 3_1_6.</title>
        <authorList>
            <consortium name="The Broad Institute Genomics Platform"/>
            <person name="Earl A."/>
            <person name="Ward D."/>
            <person name="Feldgarden M."/>
            <person name="Gevers D."/>
            <person name="Sibley C."/>
            <person name="Strauss J."/>
            <person name="Allen-Vercoe E."/>
            <person name="Walker B."/>
            <person name="Young S."/>
            <person name="Zeng Q."/>
            <person name="Gargeya S."/>
            <person name="Fitzgerald M."/>
            <person name="Haas B."/>
            <person name="Abouelleil A."/>
            <person name="Allen A.W."/>
            <person name="Alvarado L."/>
            <person name="Arachchi H.M."/>
            <person name="Berlin A.M."/>
            <person name="Chapman S.B."/>
            <person name="Gainer-Dewar J."/>
            <person name="Goldberg J."/>
            <person name="Griggs A."/>
            <person name="Gujja S."/>
            <person name="Hansen M."/>
            <person name="Howarth C."/>
            <person name="Imamovic A."/>
            <person name="Ireland A."/>
            <person name="Larimer J."/>
            <person name="McCowan C."/>
            <person name="Murphy C."/>
            <person name="Pearson M."/>
            <person name="Poon T.W."/>
            <person name="Priest M."/>
            <person name="Roberts A."/>
            <person name="Saif S."/>
            <person name="Shea T."/>
            <person name="Sisk P."/>
            <person name="Sykes S."/>
            <person name="Wortman J."/>
            <person name="Nusbaum C."/>
            <person name="Birren B."/>
        </authorList>
    </citation>
    <scope>NUCLEOTIDE SEQUENCE [LARGE SCALE GENOMIC DNA]</scope>
    <source>
        <strain evidence="8 9">3_1_6</strain>
    </source>
</reference>
<dbReference type="GO" id="GO:0006310">
    <property type="term" value="P:DNA recombination"/>
    <property type="evidence" value="ECO:0007669"/>
    <property type="project" value="UniProtKB-KW"/>
</dbReference>
<dbReference type="CDD" id="cd00801">
    <property type="entry name" value="INT_P4_C"/>
    <property type="match status" value="1"/>
</dbReference>
<dbReference type="GO" id="GO:0015074">
    <property type="term" value="P:DNA integration"/>
    <property type="evidence" value="ECO:0007669"/>
    <property type="project" value="UniProtKB-KW"/>
</dbReference>
<dbReference type="SUPFAM" id="SSF56349">
    <property type="entry name" value="DNA breaking-rejoining enzymes"/>
    <property type="match status" value="1"/>
</dbReference>
<dbReference type="Gene3D" id="3.30.160.390">
    <property type="entry name" value="Integrase, DNA-binding domain"/>
    <property type="match status" value="1"/>
</dbReference>
<dbReference type="GeneID" id="78087457"/>
<evidence type="ECO:0000259" key="6">
    <source>
        <dbReference type="PROSITE" id="PS51898"/>
    </source>
</evidence>
<dbReference type="PROSITE" id="PS51898">
    <property type="entry name" value="TYR_RECOMBINASE"/>
    <property type="match status" value="1"/>
</dbReference>
<evidence type="ECO:0000259" key="7">
    <source>
        <dbReference type="PROSITE" id="PS51900"/>
    </source>
</evidence>
<evidence type="ECO:0000256" key="5">
    <source>
        <dbReference type="PROSITE-ProRule" id="PRU01248"/>
    </source>
</evidence>
<evidence type="ECO:0000256" key="1">
    <source>
        <dbReference type="ARBA" id="ARBA00008857"/>
    </source>
</evidence>
<evidence type="ECO:0000256" key="4">
    <source>
        <dbReference type="ARBA" id="ARBA00023172"/>
    </source>
</evidence>
<keyword evidence="9" id="KW-1185">Reference proteome</keyword>
<accession>E5Y6G5</accession>
<evidence type="ECO:0000313" key="9">
    <source>
        <dbReference type="Proteomes" id="UP000006034"/>
    </source>
</evidence>
<dbReference type="Proteomes" id="UP000006034">
    <property type="component" value="Unassembled WGS sequence"/>
</dbReference>
<dbReference type="Gene3D" id="1.10.150.130">
    <property type="match status" value="1"/>
</dbReference>
<gene>
    <name evidence="8" type="ORF">HMPREF0179_01778</name>
</gene>
<dbReference type="PANTHER" id="PTHR30629">
    <property type="entry name" value="PROPHAGE INTEGRASE"/>
    <property type="match status" value="1"/>
</dbReference>
<name>E5Y6G5_BILW3</name>
<feature type="domain" description="Tyr recombinase" evidence="6">
    <location>
        <begin position="201"/>
        <end position="378"/>
    </location>
</feature>
<dbReference type="PANTHER" id="PTHR30629:SF2">
    <property type="entry name" value="PROPHAGE INTEGRASE INTS-RELATED"/>
    <property type="match status" value="1"/>
</dbReference>
<comment type="caution">
    <text evidence="8">The sequence shown here is derived from an EMBL/GenBank/DDBJ whole genome shotgun (WGS) entry which is preliminary data.</text>
</comment>
<evidence type="ECO:0000256" key="2">
    <source>
        <dbReference type="ARBA" id="ARBA00022908"/>
    </source>
</evidence>
<dbReference type="InterPro" id="IPR013762">
    <property type="entry name" value="Integrase-like_cat_sf"/>
</dbReference>
<dbReference type="Pfam" id="PF22022">
    <property type="entry name" value="Phage_int_M"/>
    <property type="match status" value="1"/>
</dbReference>
<evidence type="ECO:0008006" key="10">
    <source>
        <dbReference type="Google" id="ProtNLM"/>
    </source>
</evidence>
<dbReference type="Pfam" id="PF13356">
    <property type="entry name" value="Arm-DNA-bind_3"/>
    <property type="match status" value="1"/>
</dbReference>
<comment type="similarity">
    <text evidence="1">Belongs to the 'phage' integrase family.</text>
</comment>
<feature type="domain" description="Core-binding (CB)" evidence="7">
    <location>
        <begin position="96"/>
        <end position="177"/>
    </location>
</feature>
<dbReference type="InterPro" id="IPR038488">
    <property type="entry name" value="Integrase_DNA-bd_sf"/>
</dbReference>
<dbReference type="InterPro" id="IPR050808">
    <property type="entry name" value="Phage_Integrase"/>
</dbReference>
<proteinExistence type="inferred from homology"/>
<dbReference type="InterPro" id="IPR002104">
    <property type="entry name" value="Integrase_catalytic"/>
</dbReference>
<dbReference type="InterPro" id="IPR053876">
    <property type="entry name" value="Phage_int_M"/>
</dbReference>
<keyword evidence="4" id="KW-0233">DNA recombination</keyword>
<dbReference type="PROSITE" id="PS51900">
    <property type="entry name" value="CB"/>
    <property type="match status" value="1"/>
</dbReference>
<dbReference type="Gene3D" id="1.10.443.10">
    <property type="entry name" value="Intergrase catalytic core"/>
    <property type="match status" value="1"/>
</dbReference>
<protein>
    <recommendedName>
        <fullName evidence="10">Tyr recombinase domain-containing protein</fullName>
    </recommendedName>
</protein>
<keyword evidence="3 5" id="KW-0238">DNA-binding</keyword>
<dbReference type="InterPro" id="IPR011010">
    <property type="entry name" value="DNA_brk_join_enz"/>
</dbReference>
<dbReference type="STRING" id="563192.HMPREF0179_01778"/>
<dbReference type="Pfam" id="PF00589">
    <property type="entry name" value="Phage_integrase"/>
    <property type="match status" value="1"/>
</dbReference>
<evidence type="ECO:0000256" key="3">
    <source>
        <dbReference type="ARBA" id="ARBA00023125"/>
    </source>
</evidence>
<dbReference type="InterPro" id="IPR044068">
    <property type="entry name" value="CB"/>
</dbReference>
<organism evidence="8 9">
    <name type="scientific">Bilophila wadsworthia (strain 3_1_6)</name>
    <dbReference type="NCBI Taxonomy" id="563192"/>
    <lineage>
        <taxon>Bacteria</taxon>
        <taxon>Pseudomonadati</taxon>
        <taxon>Thermodesulfobacteriota</taxon>
        <taxon>Desulfovibrionia</taxon>
        <taxon>Desulfovibrionales</taxon>
        <taxon>Desulfovibrionaceae</taxon>
        <taxon>Bilophila</taxon>
    </lineage>
</organism>